<dbReference type="Proteomes" id="UP001150569">
    <property type="component" value="Unassembled WGS sequence"/>
</dbReference>
<feature type="signal peptide" evidence="1">
    <location>
        <begin position="1"/>
        <end position="21"/>
    </location>
</feature>
<comment type="caution">
    <text evidence="3">The sequence shown here is derived from an EMBL/GenBank/DDBJ whole genome shotgun (WGS) entry which is preliminary data.</text>
</comment>
<dbReference type="EMBL" id="JANBPT010000274">
    <property type="protein sequence ID" value="KAJ1924419.1"/>
    <property type="molecule type" value="Genomic_DNA"/>
</dbReference>
<dbReference type="PANTHER" id="PTHR20910:SF1">
    <property type="entry name" value="SUPEROXIDE DISMUTASE COPPER_ZINC BINDING DOMAIN-CONTAINING PROTEIN"/>
    <property type="match status" value="1"/>
</dbReference>
<evidence type="ECO:0000313" key="3">
    <source>
        <dbReference type="EMBL" id="KAJ1924419.1"/>
    </source>
</evidence>
<dbReference type="SUPFAM" id="SSF49329">
    <property type="entry name" value="Cu,Zn superoxide dismutase-like"/>
    <property type="match status" value="1"/>
</dbReference>
<dbReference type="InterPro" id="IPR036423">
    <property type="entry name" value="SOD-like_Cu/Zn_dom_sf"/>
</dbReference>
<dbReference type="InterPro" id="IPR053257">
    <property type="entry name" value="Cu-only_SOD"/>
</dbReference>
<evidence type="ECO:0000259" key="2">
    <source>
        <dbReference type="Pfam" id="PF00080"/>
    </source>
</evidence>
<dbReference type="PANTHER" id="PTHR20910">
    <property type="entry name" value="AGAP001623-PA"/>
    <property type="match status" value="1"/>
</dbReference>
<keyword evidence="4" id="KW-1185">Reference proteome</keyword>
<dbReference type="AlphaFoldDB" id="A0A9W8AEG8"/>
<evidence type="ECO:0000313" key="4">
    <source>
        <dbReference type="Proteomes" id="UP001150569"/>
    </source>
</evidence>
<sequence>MLPKIILAALAAVAGTQIVSARWISEAKMSCPSGKEGTFKFDDPHNGFVEVTITFKNLIPGAQYNYFIDKHSVGAIKDCTKSGGLFDPKGVFSNPDTYSCKADNIKTCAVGDLTGRGGVLVGTNDPSRVTTLVWKDKGIVLRGTNSVNGKSVVLYDNNENLILCSDIVRVQ</sequence>
<gene>
    <name evidence="3" type="ORF">IWQ60_005210</name>
</gene>
<protein>
    <recommendedName>
        <fullName evidence="2">Superoxide dismutase copper/zinc binding domain-containing protein</fullName>
    </recommendedName>
</protein>
<evidence type="ECO:0000256" key="1">
    <source>
        <dbReference type="SAM" id="SignalP"/>
    </source>
</evidence>
<proteinExistence type="predicted"/>
<reference evidence="3" key="1">
    <citation type="submission" date="2022-07" db="EMBL/GenBank/DDBJ databases">
        <title>Phylogenomic reconstructions and comparative analyses of Kickxellomycotina fungi.</title>
        <authorList>
            <person name="Reynolds N.K."/>
            <person name="Stajich J.E."/>
            <person name="Barry K."/>
            <person name="Grigoriev I.V."/>
            <person name="Crous P."/>
            <person name="Smith M.E."/>
        </authorList>
    </citation>
    <scope>NUCLEOTIDE SEQUENCE</scope>
    <source>
        <strain evidence="3">RSA 861</strain>
    </source>
</reference>
<dbReference type="OrthoDB" id="159229at2759"/>
<name>A0A9W8AEG8_9FUNG</name>
<keyword evidence="1" id="KW-0732">Signal</keyword>
<dbReference type="Gene3D" id="2.60.40.200">
    <property type="entry name" value="Superoxide dismutase, copper/zinc binding domain"/>
    <property type="match status" value="1"/>
</dbReference>
<dbReference type="GO" id="GO:0046872">
    <property type="term" value="F:metal ion binding"/>
    <property type="evidence" value="ECO:0007669"/>
    <property type="project" value="InterPro"/>
</dbReference>
<dbReference type="GO" id="GO:0006801">
    <property type="term" value="P:superoxide metabolic process"/>
    <property type="evidence" value="ECO:0007669"/>
    <property type="project" value="InterPro"/>
</dbReference>
<dbReference type="Pfam" id="PF00080">
    <property type="entry name" value="Sod_Cu"/>
    <property type="match status" value="1"/>
</dbReference>
<feature type="domain" description="Superoxide dismutase copper/zinc binding" evidence="2">
    <location>
        <begin position="36"/>
        <end position="161"/>
    </location>
</feature>
<dbReference type="InterPro" id="IPR001424">
    <property type="entry name" value="SOD_Cu_Zn_dom"/>
</dbReference>
<accession>A0A9W8AEG8</accession>
<feature type="chain" id="PRO_5040959021" description="Superoxide dismutase copper/zinc binding domain-containing protein" evidence="1">
    <location>
        <begin position="22"/>
        <end position="171"/>
    </location>
</feature>
<organism evidence="3 4">
    <name type="scientific">Tieghemiomyces parasiticus</name>
    <dbReference type="NCBI Taxonomy" id="78921"/>
    <lineage>
        <taxon>Eukaryota</taxon>
        <taxon>Fungi</taxon>
        <taxon>Fungi incertae sedis</taxon>
        <taxon>Zoopagomycota</taxon>
        <taxon>Kickxellomycotina</taxon>
        <taxon>Dimargaritomycetes</taxon>
        <taxon>Dimargaritales</taxon>
        <taxon>Dimargaritaceae</taxon>
        <taxon>Tieghemiomyces</taxon>
    </lineage>
</organism>